<organism evidence="2 3">
    <name type="scientific">Corynebacterium felinum</name>
    <dbReference type="NCBI Taxonomy" id="131318"/>
    <lineage>
        <taxon>Bacteria</taxon>
        <taxon>Bacillati</taxon>
        <taxon>Actinomycetota</taxon>
        <taxon>Actinomycetes</taxon>
        <taxon>Mycobacteriales</taxon>
        <taxon>Corynebacteriaceae</taxon>
        <taxon>Corynebacterium</taxon>
    </lineage>
</organism>
<evidence type="ECO:0000256" key="1">
    <source>
        <dbReference type="SAM" id="Phobius"/>
    </source>
</evidence>
<keyword evidence="1" id="KW-0472">Membrane</keyword>
<dbReference type="Proteomes" id="UP001183619">
    <property type="component" value="Unassembled WGS sequence"/>
</dbReference>
<reference evidence="2 3" key="1">
    <citation type="submission" date="2023-07" db="EMBL/GenBank/DDBJ databases">
        <title>Sequencing the genomes of 1000 actinobacteria strains.</title>
        <authorList>
            <person name="Klenk H.-P."/>
        </authorList>
    </citation>
    <scope>NUCLEOTIDE SEQUENCE [LARGE SCALE GENOMIC DNA]</scope>
    <source>
        <strain evidence="2 3">DSM 44508</strain>
    </source>
</reference>
<dbReference type="RefSeq" id="WP_277105526.1">
    <property type="nucleotide sequence ID" value="NZ_BAAAJS010000078.1"/>
</dbReference>
<name>A0ABU2B9L2_9CORY</name>
<evidence type="ECO:0000313" key="2">
    <source>
        <dbReference type="EMBL" id="MDR7355314.1"/>
    </source>
</evidence>
<sequence>MKKTATGIVIGVLLIVAVVIVGISWVMVGRSPVEKHLAGKVEHTQITLGQIFPEADSFTLWCPNSREELGDENRSILAVNAHGDTKEYTLKHSVINLCAEIEESGSSQGSPPALGAQGSVTIAPDEILYLQQDSATHAWVRVSS</sequence>
<dbReference type="EMBL" id="JAVDYF010000001">
    <property type="protein sequence ID" value="MDR7355314.1"/>
    <property type="molecule type" value="Genomic_DNA"/>
</dbReference>
<evidence type="ECO:0000313" key="3">
    <source>
        <dbReference type="Proteomes" id="UP001183619"/>
    </source>
</evidence>
<accession>A0ABU2B9L2</accession>
<gene>
    <name evidence="2" type="ORF">J2S37_001852</name>
</gene>
<protein>
    <recommendedName>
        <fullName evidence="4">Secreted protein</fullName>
    </recommendedName>
</protein>
<keyword evidence="1" id="KW-0812">Transmembrane</keyword>
<keyword evidence="1" id="KW-1133">Transmembrane helix</keyword>
<keyword evidence="3" id="KW-1185">Reference proteome</keyword>
<evidence type="ECO:0008006" key="4">
    <source>
        <dbReference type="Google" id="ProtNLM"/>
    </source>
</evidence>
<proteinExistence type="predicted"/>
<comment type="caution">
    <text evidence="2">The sequence shown here is derived from an EMBL/GenBank/DDBJ whole genome shotgun (WGS) entry which is preliminary data.</text>
</comment>
<feature type="transmembrane region" description="Helical" evidence="1">
    <location>
        <begin position="6"/>
        <end position="28"/>
    </location>
</feature>